<sequence length="164" mass="19660">MKKWHWDAYKGSNFEHYVLFGPPARDRWAQEHVLCHYVRENYEFSFLDSKSGSIFLVKFDEELVQTHTDFHIDGELIYESRYPHNRLWREYFEEKKEMLKAKIKAKAKAKDKEKAGGMRRYVEELLETLVESTSKKDIKDFVLLQILYQCAMIWCPNSSQGIPR</sequence>
<accession>Q2AA60</accession>
<organism evidence="1">
    <name type="scientific">Asparagus officinalis</name>
    <name type="common">Garden asparagus</name>
    <dbReference type="NCBI Taxonomy" id="4686"/>
    <lineage>
        <taxon>Eukaryota</taxon>
        <taxon>Viridiplantae</taxon>
        <taxon>Streptophyta</taxon>
        <taxon>Embryophyta</taxon>
        <taxon>Tracheophyta</taxon>
        <taxon>Spermatophyta</taxon>
        <taxon>Magnoliopsida</taxon>
        <taxon>Liliopsida</taxon>
        <taxon>Asparagales</taxon>
        <taxon>Asparagaceae</taxon>
        <taxon>Asparagoideae</taxon>
        <taxon>Asparagus</taxon>
    </lineage>
</organism>
<reference evidence="1" key="1">
    <citation type="submission" date="2006-03" db="EMBL/GenBank/DDBJ databases">
        <title>Comparative Sequence and Genetic Analyses of Asparagus BACs Reveal No Microsynteny with Onion or Rice.</title>
        <authorList>
            <person name="Jernej J."/>
            <person name="Telgmann A."/>
            <person name="Jung C."/>
            <person name="Cheung F."/>
            <person name="Havey M.J."/>
            <person name="Town C.D."/>
        </authorList>
    </citation>
    <scope>NUCLEOTIDE SEQUENCE</scope>
</reference>
<name>Q2AA60_ASPOF</name>
<dbReference type="EMBL" id="AC183434">
    <property type="protein sequence ID" value="ABD63128.1"/>
    <property type="molecule type" value="Genomic_DNA"/>
</dbReference>
<evidence type="ECO:0000313" key="1">
    <source>
        <dbReference type="EMBL" id="ABD63128.1"/>
    </source>
</evidence>
<proteinExistence type="predicted"/>
<gene>
    <name evidence="1" type="ORF">18.t00024</name>
</gene>
<protein>
    <submittedName>
        <fullName evidence="1">Uncharacterized protein</fullName>
    </submittedName>
</protein>
<dbReference type="AlphaFoldDB" id="Q2AA60"/>